<feature type="compositionally biased region" description="Polar residues" evidence="1">
    <location>
        <begin position="205"/>
        <end position="218"/>
    </location>
</feature>
<feature type="transmembrane region" description="Helical" evidence="2">
    <location>
        <begin position="257"/>
        <end position="278"/>
    </location>
</feature>
<feature type="transmembrane region" description="Helical" evidence="2">
    <location>
        <begin position="48"/>
        <end position="71"/>
    </location>
</feature>
<feature type="transmembrane region" description="Helical" evidence="2">
    <location>
        <begin position="147"/>
        <end position="169"/>
    </location>
</feature>
<keyword evidence="2" id="KW-0472">Membrane</keyword>
<reference evidence="3" key="1">
    <citation type="submission" date="2019-11" db="EMBL/GenBank/DDBJ databases">
        <title>Genomic insights into an expanded diversity of filamentous marine cyanobacteria reveals the extraordinary biosynthetic potential of Moorea and Okeania.</title>
        <authorList>
            <person name="Ferreira Leao T."/>
            <person name="Wang M."/>
            <person name="Moss N."/>
            <person name="Da Silva R."/>
            <person name="Sanders J."/>
            <person name="Nurk S."/>
            <person name="Gurevich A."/>
            <person name="Humphrey G."/>
            <person name="Reher R."/>
            <person name="Zhu Q."/>
            <person name="Belda-Ferre P."/>
            <person name="Glukhov E."/>
            <person name="Rex R."/>
            <person name="Dorrestein P.C."/>
            <person name="Knight R."/>
            <person name="Pevzner P."/>
            <person name="Gerwick W.H."/>
            <person name="Gerwick L."/>
        </authorList>
    </citation>
    <scope>NUCLEOTIDE SEQUENCE</scope>
    <source>
        <strain evidence="3">SIO1C4</strain>
    </source>
</reference>
<feature type="transmembrane region" description="Helical" evidence="2">
    <location>
        <begin position="323"/>
        <end position="341"/>
    </location>
</feature>
<gene>
    <name evidence="3" type="ORF">F6J89_10900</name>
</gene>
<organism evidence="3">
    <name type="scientific">Symploca sp. SIO1C4</name>
    <dbReference type="NCBI Taxonomy" id="2607765"/>
    <lineage>
        <taxon>Bacteria</taxon>
        <taxon>Bacillati</taxon>
        <taxon>Cyanobacteriota</taxon>
        <taxon>Cyanophyceae</taxon>
        <taxon>Coleofasciculales</taxon>
        <taxon>Coleofasciculaceae</taxon>
        <taxon>Symploca</taxon>
    </lineage>
</organism>
<feature type="transmembrane region" description="Helical" evidence="2">
    <location>
        <begin position="20"/>
        <end position="42"/>
    </location>
</feature>
<evidence type="ECO:0000256" key="1">
    <source>
        <dbReference type="SAM" id="MobiDB-lite"/>
    </source>
</evidence>
<accession>A0A6B3N8Z4</accession>
<feature type="transmembrane region" description="Helical" evidence="2">
    <location>
        <begin position="121"/>
        <end position="140"/>
    </location>
</feature>
<feature type="transmembrane region" description="Helical" evidence="2">
    <location>
        <begin position="83"/>
        <end position="106"/>
    </location>
</feature>
<protein>
    <submittedName>
        <fullName evidence="3">Uncharacterized protein</fullName>
    </submittedName>
</protein>
<evidence type="ECO:0000256" key="2">
    <source>
        <dbReference type="SAM" id="Phobius"/>
    </source>
</evidence>
<feature type="transmembrane region" description="Helical" evidence="2">
    <location>
        <begin position="285"/>
        <end position="303"/>
    </location>
</feature>
<dbReference type="AlphaFoldDB" id="A0A6B3N8Z4"/>
<evidence type="ECO:0000313" key="3">
    <source>
        <dbReference type="EMBL" id="NER28117.1"/>
    </source>
</evidence>
<name>A0A6B3N8Z4_9CYAN</name>
<proteinExistence type="predicted"/>
<feature type="compositionally biased region" description="Low complexity" evidence="1">
    <location>
        <begin position="192"/>
        <end position="204"/>
    </location>
</feature>
<keyword evidence="2" id="KW-0812">Transmembrane</keyword>
<dbReference type="EMBL" id="JAAHFQ010000173">
    <property type="protein sequence ID" value="NER28117.1"/>
    <property type="molecule type" value="Genomic_DNA"/>
</dbReference>
<comment type="caution">
    <text evidence="3">The sequence shown here is derived from an EMBL/GenBank/DDBJ whole genome shotgun (WGS) entry which is preliminary data.</text>
</comment>
<keyword evidence="2" id="KW-1133">Transmembrane helix</keyword>
<feature type="region of interest" description="Disordered" evidence="1">
    <location>
        <begin position="189"/>
        <end position="218"/>
    </location>
</feature>
<sequence>MSSSVDNSSTIGSFFNGQNVIYAGIAWAVISLLFFLLFGVTAPGEEKPFWYLFGTYVLELPPFLLAAFLCYRNWRSPQIASGTNVWLGIGLAMLCWLIGGLLFGWWELYFGLEPDVSPADLFYICFYVFLSWGMVLAVIPRRLNLEVWQWLTVAAIAAMGIALAIWLAIATPNASESLNIATEPVATELSESGNNQGQNSTSSTILVEQESTSTTMLTTSKEPLTKPVSLETTHKQPPDWAVSLDEALHPLSEPLNFFLIIGDVFLLIIASALLLAFWGGRFSQSWRMIAAATFSLYIGDMWFKYAEARAVEYESGGLLEVSFVFSGVLFAIGAALEYEVSSRSRRGSRRRTKELA</sequence>